<reference evidence="3 4" key="1">
    <citation type="submission" date="2019-07" db="EMBL/GenBank/DDBJ databases">
        <title>WGS assembly of Gossypium tomentosum.</title>
        <authorList>
            <person name="Chen Z.J."/>
            <person name="Sreedasyam A."/>
            <person name="Ando A."/>
            <person name="Song Q."/>
            <person name="De L."/>
            <person name="Hulse-Kemp A."/>
            <person name="Ding M."/>
            <person name="Ye W."/>
            <person name="Kirkbride R."/>
            <person name="Jenkins J."/>
            <person name="Plott C."/>
            <person name="Lovell J."/>
            <person name="Lin Y.-M."/>
            <person name="Vaughn R."/>
            <person name="Liu B."/>
            <person name="Li W."/>
            <person name="Simpson S."/>
            <person name="Scheffler B."/>
            <person name="Saski C."/>
            <person name="Grover C."/>
            <person name="Hu G."/>
            <person name="Conover J."/>
            <person name="Carlson J."/>
            <person name="Shu S."/>
            <person name="Boston L."/>
            <person name="Williams M."/>
            <person name="Peterson D."/>
            <person name="Mcgee K."/>
            <person name="Jones D."/>
            <person name="Wendel J."/>
            <person name="Stelly D."/>
            <person name="Grimwood J."/>
            <person name="Schmutz J."/>
        </authorList>
    </citation>
    <scope>NUCLEOTIDE SEQUENCE [LARGE SCALE GENOMIC DNA]</scope>
    <source>
        <strain evidence="3">7179.01</strain>
    </source>
</reference>
<evidence type="ECO:0000313" key="3">
    <source>
        <dbReference type="EMBL" id="TYI41757.1"/>
    </source>
</evidence>
<accession>A0A5D2RLM7</accession>
<dbReference type="EMBL" id="CM017610">
    <property type="protein sequence ID" value="TYI41757.1"/>
    <property type="molecule type" value="Genomic_DNA"/>
</dbReference>
<keyword evidence="2" id="KW-1133">Transmembrane helix</keyword>
<evidence type="ECO:0000256" key="1">
    <source>
        <dbReference type="SAM" id="MobiDB-lite"/>
    </source>
</evidence>
<organism evidence="3 4">
    <name type="scientific">Gossypium tomentosum</name>
    <name type="common">Hawaiian cotton</name>
    <name type="synonym">Gossypium sandvicense</name>
    <dbReference type="NCBI Taxonomy" id="34277"/>
    <lineage>
        <taxon>Eukaryota</taxon>
        <taxon>Viridiplantae</taxon>
        <taxon>Streptophyta</taxon>
        <taxon>Embryophyta</taxon>
        <taxon>Tracheophyta</taxon>
        <taxon>Spermatophyta</taxon>
        <taxon>Magnoliopsida</taxon>
        <taxon>eudicotyledons</taxon>
        <taxon>Gunneridae</taxon>
        <taxon>Pentapetalae</taxon>
        <taxon>rosids</taxon>
        <taxon>malvids</taxon>
        <taxon>Malvales</taxon>
        <taxon>Malvaceae</taxon>
        <taxon>Malvoideae</taxon>
        <taxon>Gossypium</taxon>
    </lineage>
</organism>
<keyword evidence="4" id="KW-1185">Reference proteome</keyword>
<keyword evidence="2" id="KW-0812">Transmembrane</keyword>
<dbReference type="AlphaFoldDB" id="A0A5D2RLM7"/>
<feature type="transmembrane region" description="Helical" evidence="2">
    <location>
        <begin position="44"/>
        <end position="65"/>
    </location>
</feature>
<feature type="compositionally biased region" description="Basic and acidic residues" evidence="1">
    <location>
        <begin position="13"/>
        <end position="26"/>
    </location>
</feature>
<evidence type="ECO:0000313" key="4">
    <source>
        <dbReference type="Proteomes" id="UP000322667"/>
    </source>
</evidence>
<evidence type="ECO:0000256" key="2">
    <source>
        <dbReference type="SAM" id="Phobius"/>
    </source>
</evidence>
<dbReference type="Proteomes" id="UP000322667">
    <property type="component" value="Chromosome A01"/>
</dbReference>
<feature type="region of interest" description="Disordered" evidence="1">
    <location>
        <begin position="72"/>
        <end position="93"/>
    </location>
</feature>
<protein>
    <submittedName>
        <fullName evidence="3">Uncharacterized protein</fullName>
    </submittedName>
</protein>
<proteinExistence type="predicted"/>
<sequence>MIRLHHRRGFSQTHKDLSTFRSEEPTKPPLQSVLPQSFIADSSLYISLLFLCYILCCLHMALRGVRRVEERGMRGEASGGSACSWEERQLRGG</sequence>
<name>A0A5D2RLM7_GOSTO</name>
<feature type="region of interest" description="Disordered" evidence="1">
    <location>
        <begin position="1"/>
        <end position="29"/>
    </location>
</feature>
<keyword evidence="2" id="KW-0472">Membrane</keyword>
<gene>
    <name evidence="3" type="ORF">ES332_A01G047400v1</name>
</gene>